<dbReference type="PROSITE" id="PS50088">
    <property type="entry name" value="ANK_REPEAT"/>
    <property type="match status" value="1"/>
</dbReference>
<dbReference type="InterPro" id="IPR002110">
    <property type="entry name" value="Ankyrin_rpt"/>
</dbReference>
<keyword evidence="5" id="KW-0472">Membrane</keyword>
<keyword evidence="5" id="KW-1133">Transmembrane helix</keyword>
<accession>A0A4S8R8Z9</accession>
<evidence type="ECO:0000256" key="3">
    <source>
        <dbReference type="PROSITE-ProRule" id="PRU00023"/>
    </source>
</evidence>
<keyword evidence="5" id="KW-0812">Transmembrane</keyword>
<feature type="compositionally biased region" description="Polar residues" evidence="4">
    <location>
        <begin position="181"/>
        <end position="192"/>
    </location>
</feature>
<dbReference type="AlphaFoldDB" id="A0A4S8R8Z9"/>
<feature type="transmembrane region" description="Helical" evidence="5">
    <location>
        <begin position="243"/>
        <end position="264"/>
    </location>
</feature>
<proteinExistence type="predicted"/>
<protein>
    <submittedName>
        <fullName evidence="6">Uncharacterized protein</fullName>
    </submittedName>
</protein>
<comment type="caution">
    <text evidence="6">The sequence shown here is derived from an EMBL/GenBank/DDBJ whole genome shotgun (WGS) entry which is preliminary data.</text>
</comment>
<feature type="compositionally biased region" description="Basic and acidic residues" evidence="4">
    <location>
        <begin position="167"/>
        <end position="180"/>
    </location>
</feature>
<dbReference type="SMART" id="SM00248">
    <property type="entry name" value="ANK"/>
    <property type="match status" value="3"/>
</dbReference>
<feature type="transmembrane region" description="Helical" evidence="5">
    <location>
        <begin position="332"/>
        <end position="351"/>
    </location>
</feature>
<dbReference type="SUPFAM" id="SSF48403">
    <property type="entry name" value="Ankyrin repeat"/>
    <property type="match status" value="1"/>
</dbReference>
<evidence type="ECO:0000256" key="2">
    <source>
        <dbReference type="ARBA" id="ARBA00023043"/>
    </source>
</evidence>
<feature type="transmembrane region" description="Helical" evidence="5">
    <location>
        <begin position="44"/>
        <end position="66"/>
    </location>
</feature>
<keyword evidence="1" id="KW-0677">Repeat</keyword>
<keyword evidence="2 3" id="KW-0040">ANK repeat</keyword>
<dbReference type="PANTHER" id="PTHR24198">
    <property type="entry name" value="ANKYRIN REPEAT AND PROTEIN KINASE DOMAIN-CONTAINING PROTEIN"/>
    <property type="match status" value="1"/>
</dbReference>
<dbReference type="OrthoDB" id="194358at2759"/>
<evidence type="ECO:0000256" key="5">
    <source>
        <dbReference type="SAM" id="Phobius"/>
    </source>
</evidence>
<evidence type="ECO:0000256" key="4">
    <source>
        <dbReference type="SAM" id="MobiDB-lite"/>
    </source>
</evidence>
<organism evidence="6 7">
    <name type="scientific">Botrytis galanthina</name>
    <dbReference type="NCBI Taxonomy" id="278940"/>
    <lineage>
        <taxon>Eukaryota</taxon>
        <taxon>Fungi</taxon>
        <taxon>Dikarya</taxon>
        <taxon>Ascomycota</taxon>
        <taxon>Pezizomycotina</taxon>
        <taxon>Leotiomycetes</taxon>
        <taxon>Helotiales</taxon>
        <taxon>Sclerotiniaceae</taxon>
        <taxon>Botrytis</taxon>
    </lineage>
</organism>
<feature type="repeat" description="ANK" evidence="3">
    <location>
        <begin position="1025"/>
        <end position="1057"/>
    </location>
</feature>
<dbReference type="EMBL" id="PQXL01000026">
    <property type="protein sequence ID" value="THV54478.1"/>
    <property type="molecule type" value="Genomic_DNA"/>
</dbReference>
<feature type="region of interest" description="Disordered" evidence="4">
    <location>
        <begin position="167"/>
        <end position="192"/>
    </location>
</feature>
<evidence type="ECO:0000313" key="7">
    <source>
        <dbReference type="Proteomes" id="UP000308671"/>
    </source>
</evidence>
<dbReference type="Gene3D" id="1.25.40.20">
    <property type="entry name" value="Ankyrin repeat-containing domain"/>
    <property type="match status" value="1"/>
</dbReference>
<evidence type="ECO:0000313" key="6">
    <source>
        <dbReference type="EMBL" id="THV54478.1"/>
    </source>
</evidence>
<dbReference type="Proteomes" id="UP000308671">
    <property type="component" value="Unassembled WGS sequence"/>
</dbReference>
<dbReference type="InterPro" id="IPR036770">
    <property type="entry name" value="Ankyrin_rpt-contain_sf"/>
</dbReference>
<name>A0A4S8R8Z9_9HELO</name>
<sequence length="1108" mass="124680">MAMADTWWDDFSNNLATDLAPLIALFGESPTKQYLSECLTAEDIIIFAVAPLGIITAVVSAIRVCGMPSLRAFIGRAQEGAGNAEAELCSSTSRDVCELYSNGGIARVFGRPKLLEIIHDPLAPHGEFYTSKGSKFTAGIYSFRDYIGGEKGKHEWILHQEFSKRKQEASQPNEHGDNRQTKTNFAPNPNLSPNIGIKPHSRSWFIAAAIVGLIIQLFVLLWATVTRYHYQWLRNTHEDDYAVPLTVVGTVLLCLGMALCAYLIESTTKEQVYEKVVKNDPAGQSKMYWVQPGNQIIGDQVFDPFAYSDAKHTLRRYTTSWKDERKDSNTHWIWTAVATTATGFVSQFLGLRACHSSVAVIQLGVTVIMSLIRSGLRTQRLRKEENFMWVFPDFFQGHELDCLALKIGQLDVPSKVHSALLKENTGWEASYSLEIDLRRQWKIFSALKSRHANIATMSSADLSLNSNRYLSVKHSVLENLTGISQGQSLLSGFRIKSKHGNQKPNSLAELVGEAEEELLRWISTKYCNNQSCCTVEHCKFDLNIAVKTVLYRSRLARMTGLEEPESELSSYWGGKVVSVRDTALILARSIEDTMSIVFASDTQQPLTLYESWEHTFRMFWKVRCSLFDPLTQVCQDGDIHMALRREIDKDGTPEGSWRFDISELEAVLSLWLWSLKKPHKGQDVQDTNSERIAAIMQAVENIGGSTKTRRHQDGFIVSNHNVDKIRSVLVTRGLCDAEDAFACTIPILKNQDKLAPIIDLSLAGELVAEYIQERNWKKAGELTGWMISRSHHRVCSIHEQKGSTTRLEVENGFRISLLEACENYRQATLQDDDEQKNVGYEGILELLRRYSRDETTMSIPFVWVDCGIVPDGLRSIDHRLSLSDVIQSYGEVIVWCLNSKSTSAREQHLQDKLKGYIPEPRSIPTRNDLYHAIEHSDLSSALYLLQRHSLSEPKKSIALSRASRMGWYMVAAALIELGAQLKYEDDEKRNAFSYASELGDINTARILMKNGATLRNDDQSGGDYDQRSPLYYAAKQGHAVIIEDILEKYGNSDISNEQGDKGHHRMTPLSCAIRSGIPAAVHAIIKNAHKNSLNHYHTEEPALHLAIP</sequence>
<feature type="transmembrane region" description="Helical" evidence="5">
    <location>
        <begin position="204"/>
        <end position="223"/>
    </location>
</feature>
<keyword evidence="7" id="KW-1185">Reference proteome</keyword>
<evidence type="ECO:0000256" key="1">
    <source>
        <dbReference type="ARBA" id="ARBA00022737"/>
    </source>
</evidence>
<dbReference type="PANTHER" id="PTHR24198:SF165">
    <property type="entry name" value="ANKYRIN REPEAT-CONTAINING PROTEIN-RELATED"/>
    <property type="match status" value="1"/>
</dbReference>
<gene>
    <name evidence="6" type="ORF">BGAL_0026g00010</name>
</gene>
<reference evidence="6 7" key="1">
    <citation type="submission" date="2017-12" db="EMBL/GenBank/DDBJ databases">
        <title>Comparative genomics of Botrytis spp.</title>
        <authorList>
            <person name="Valero-Jimenez C.A."/>
            <person name="Tapia P."/>
            <person name="Veloso J."/>
            <person name="Silva-Moreno E."/>
            <person name="Staats M."/>
            <person name="Valdes J.H."/>
            <person name="Van Kan J.A.L."/>
        </authorList>
    </citation>
    <scope>NUCLEOTIDE SEQUENCE [LARGE SCALE GENOMIC DNA]</scope>
    <source>
        <strain evidence="6 7">MUCL435</strain>
    </source>
</reference>